<feature type="domain" description="K+ potassium transporter integral membrane" evidence="4">
    <location>
        <begin position="53"/>
        <end position="119"/>
    </location>
</feature>
<comment type="subcellular location">
    <subcellularLocation>
        <location evidence="1">Cell membrane</location>
        <topology evidence="1">Multi-pass membrane protein</topology>
    </subcellularLocation>
</comment>
<comment type="similarity">
    <text evidence="2">Belongs to the HAK/KUP transporter (TC 2.A.72.3) family.</text>
</comment>
<evidence type="ECO:0000256" key="2">
    <source>
        <dbReference type="ARBA" id="ARBA00008440"/>
    </source>
</evidence>
<dbReference type="EMBL" id="OIVN01006245">
    <property type="protein sequence ID" value="SPD28779.1"/>
    <property type="molecule type" value="Genomic_DNA"/>
</dbReference>
<accession>A0A2N9IXA3</accession>
<sequence length="212" mass="23504">MASSLEIDEDSDNNKGSMWVLDQKLDQPMDEEAGRLKNMYREKKFSALLLLRLAFQSLGVVYGDLGTSPLYVFYNTFPRGVVDDPEDVIGALSLIIYSLTLIPLLKYVFVVCRANDNGQACLKSSRAINAFIKGKSVLCIDLDGACCTFANKFSTLSRRVRRSSMEGGRLAACEMEVRWRFGSGAAQVWWRSDLGVATGACLRLVGDLRCCD</sequence>
<dbReference type="PANTHER" id="PTHR30540:SF95">
    <property type="entry name" value="POTASSIUM TRANSPORTER 10"/>
    <property type="match status" value="1"/>
</dbReference>
<dbReference type="PANTHER" id="PTHR30540">
    <property type="entry name" value="OSMOTIC STRESS POTASSIUM TRANSPORTER"/>
    <property type="match status" value="1"/>
</dbReference>
<dbReference type="GO" id="GO:0005886">
    <property type="term" value="C:plasma membrane"/>
    <property type="evidence" value="ECO:0007669"/>
    <property type="project" value="UniProtKB-SubCell"/>
</dbReference>
<keyword evidence="3" id="KW-1133">Transmembrane helix</keyword>
<organism evidence="5">
    <name type="scientific">Fagus sylvatica</name>
    <name type="common">Beechnut</name>
    <dbReference type="NCBI Taxonomy" id="28930"/>
    <lineage>
        <taxon>Eukaryota</taxon>
        <taxon>Viridiplantae</taxon>
        <taxon>Streptophyta</taxon>
        <taxon>Embryophyta</taxon>
        <taxon>Tracheophyta</taxon>
        <taxon>Spermatophyta</taxon>
        <taxon>Magnoliopsida</taxon>
        <taxon>eudicotyledons</taxon>
        <taxon>Gunneridae</taxon>
        <taxon>Pentapetalae</taxon>
        <taxon>rosids</taxon>
        <taxon>fabids</taxon>
        <taxon>Fagales</taxon>
        <taxon>Fagaceae</taxon>
        <taxon>Fagus</taxon>
    </lineage>
</organism>
<keyword evidence="3" id="KW-0472">Membrane</keyword>
<feature type="transmembrane region" description="Helical" evidence="3">
    <location>
        <begin position="88"/>
        <end position="109"/>
    </location>
</feature>
<evidence type="ECO:0000313" key="5">
    <source>
        <dbReference type="EMBL" id="SPD28779.1"/>
    </source>
</evidence>
<evidence type="ECO:0000259" key="4">
    <source>
        <dbReference type="Pfam" id="PF02705"/>
    </source>
</evidence>
<dbReference type="InterPro" id="IPR003855">
    <property type="entry name" value="K+_transporter"/>
</dbReference>
<dbReference type="GO" id="GO:0015079">
    <property type="term" value="F:potassium ion transmembrane transporter activity"/>
    <property type="evidence" value="ECO:0007669"/>
    <property type="project" value="InterPro"/>
</dbReference>
<evidence type="ECO:0000256" key="1">
    <source>
        <dbReference type="ARBA" id="ARBA00004651"/>
    </source>
</evidence>
<evidence type="ECO:0000256" key="3">
    <source>
        <dbReference type="SAM" id="Phobius"/>
    </source>
</evidence>
<keyword evidence="3" id="KW-0812">Transmembrane</keyword>
<gene>
    <name evidence="5" type="ORF">FSB_LOCUS56661</name>
</gene>
<feature type="transmembrane region" description="Helical" evidence="3">
    <location>
        <begin position="45"/>
        <end position="63"/>
    </location>
</feature>
<dbReference type="InterPro" id="IPR053951">
    <property type="entry name" value="K_trans_N"/>
</dbReference>
<proteinExistence type="inferred from homology"/>
<reference evidence="5" key="1">
    <citation type="submission" date="2018-02" db="EMBL/GenBank/DDBJ databases">
        <authorList>
            <person name="Cohen D.B."/>
            <person name="Kent A.D."/>
        </authorList>
    </citation>
    <scope>NUCLEOTIDE SEQUENCE</scope>
</reference>
<protein>
    <recommendedName>
        <fullName evidence="4">K+ potassium transporter integral membrane domain-containing protein</fullName>
    </recommendedName>
</protein>
<dbReference type="AlphaFoldDB" id="A0A2N9IXA3"/>
<name>A0A2N9IXA3_FAGSY</name>
<dbReference type="Pfam" id="PF02705">
    <property type="entry name" value="K_trans"/>
    <property type="match status" value="1"/>
</dbReference>